<keyword evidence="2" id="KW-1133">Transmembrane helix</keyword>
<feature type="transmembrane region" description="Helical" evidence="2">
    <location>
        <begin position="164"/>
        <end position="183"/>
    </location>
</feature>
<keyword evidence="4" id="KW-1185">Reference proteome</keyword>
<name>A0A8T1NZ85_CARIL</name>
<dbReference type="AlphaFoldDB" id="A0A8T1NZ85"/>
<evidence type="ECO:0008006" key="5">
    <source>
        <dbReference type="Google" id="ProtNLM"/>
    </source>
</evidence>
<dbReference type="PANTHER" id="PTHR33287">
    <property type="entry name" value="OS03G0453550 PROTEIN"/>
    <property type="match status" value="1"/>
</dbReference>
<keyword evidence="2" id="KW-0472">Membrane</keyword>
<dbReference type="EMBL" id="CM031820">
    <property type="protein sequence ID" value="KAG6633990.1"/>
    <property type="molecule type" value="Genomic_DNA"/>
</dbReference>
<feature type="transmembrane region" description="Helical" evidence="2">
    <location>
        <begin position="78"/>
        <end position="103"/>
    </location>
</feature>
<protein>
    <recommendedName>
        <fullName evidence="5">Transmembrane protein</fullName>
    </recommendedName>
</protein>
<sequence length="195" mass="21870">MQGGIEQEAAPAAPGKINISSEVQNDIKNLEAINQKQEERIHNIEAKALQLTNLYFVFQGVILSSISSASPAKCHNWLIPFFLSLVAALLNLVALFGTVTLFLRYSEELDQNYEDLRVMRVRRLTRAQIEEVDPGSPLLGVVEDGMKPVFRQNPDAYKKLMRRVYSFAGIGFFLGFSIVILYGCRALLCDNKTET</sequence>
<accession>A0A8T1NZ85</accession>
<dbReference type="Proteomes" id="UP000811609">
    <property type="component" value="Chromosome 12"/>
</dbReference>
<reference evidence="3" key="1">
    <citation type="submission" date="2020-12" db="EMBL/GenBank/DDBJ databases">
        <title>WGS assembly of Carya illinoinensis cv. Pawnee.</title>
        <authorList>
            <person name="Platts A."/>
            <person name="Shu S."/>
            <person name="Wright S."/>
            <person name="Barry K."/>
            <person name="Edger P."/>
            <person name="Pires J.C."/>
            <person name="Schmutz J."/>
        </authorList>
    </citation>
    <scope>NUCLEOTIDE SEQUENCE</scope>
    <source>
        <tissue evidence="3">Leaf</tissue>
    </source>
</reference>
<gene>
    <name evidence="3" type="ORF">CIPAW_12G087500</name>
</gene>
<evidence type="ECO:0000313" key="3">
    <source>
        <dbReference type="EMBL" id="KAG6633990.1"/>
    </source>
</evidence>
<evidence type="ECO:0000313" key="4">
    <source>
        <dbReference type="Proteomes" id="UP000811609"/>
    </source>
</evidence>
<feature type="coiled-coil region" evidence="1">
    <location>
        <begin position="20"/>
        <end position="54"/>
    </location>
</feature>
<dbReference type="PANTHER" id="PTHR33287:SF3">
    <property type="entry name" value="OS03G0453550 PROTEIN"/>
    <property type="match status" value="1"/>
</dbReference>
<evidence type="ECO:0000256" key="2">
    <source>
        <dbReference type="SAM" id="Phobius"/>
    </source>
</evidence>
<evidence type="ECO:0000256" key="1">
    <source>
        <dbReference type="SAM" id="Coils"/>
    </source>
</evidence>
<proteinExistence type="predicted"/>
<organism evidence="3 4">
    <name type="scientific">Carya illinoinensis</name>
    <name type="common">Pecan</name>
    <dbReference type="NCBI Taxonomy" id="32201"/>
    <lineage>
        <taxon>Eukaryota</taxon>
        <taxon>Viridiplantae</taxon>
        <taxon>Streptophyta</taxon>
        <taxon>Embryophyta</taxon>
        <taxon>Tracheophyta</taxon>
        <taxon>Spermatophyta</taxon>
        <taxon>Magnoliopsida</taxon>
        <taxon>eudicotyledons</taxon>
        <taxon>Gunneridae</taxon>
        <taxon>Pentapetalae</taxon>
        <taxon>rosids</taxon>
        <taxon>fabids</taxon>
        <taxon>Fagales</taxon>
        <taxon>Juglandaceae</taxon>
        <taxon>Carya</taxon>
    </lineage>
</organism>
<keyword evidence="2" id="KW-0812">Transmembrane</keyword>
<keyword evidence="1" id="KW-0175">Coiled coil</keyword>
<comment type="caution">
    <text evidence="3">The sequence shown here is derived from an EMBL/GenBank/DDBJ whole genome shotgun (WGS) entry which is preliminary data.</text>
</comment>